<evidence type="ECO:0000313" key="2">
    <source>
        <dbReference type="Proteomes" id="UP001295684"/>
    </source>
</evidence>
<organism evidence="1 2">
    <name type="scientific">Euplotes crassus</name>
    <dbReference type="NCBI Taxonomy" id="5936"/>
    <lineage>
        <taxon>Eukaryota</taxon>
        <taxon>Sar</taxon>
        <taxon>Alveolata</taxon>
        <taxon>Ciliophora</taxon>
        <taxon>Intramacronucleata</taxon>
        <taxon>Spirotrichea</taxon>
        <taxon>Hypotrichia</taxon>
        <taxon>Euplotida</taxon>
        <taxon>Euplotidae</taxon>
        <taxon>Moneuplotes</taxon>
    </lineage>
</organism>
<dbReference type="AlphaFoldDB" id="A0AAD1XIH2"/>
<reference evidence="1" key="1">
    <citation type="submission" date="2023-07" db="EMBL/GenBank/DDBJ databases">
        <authorList>
            <consortium name="AG Swart"/>
            <person name="Singh M."/>
            <person name="Singh A."/>
            <person name="Seah K."/>
            <person name="Emmerich C."/>
        </authorList>
    </citation>
    <scope>NUCLEOTIDE SEQUENCE</scope>
    <source>
        <strain evidence="1">DP1</strain>
    </source>
</reference>
<comment type="caution">
    <text evidence="1">The sequence shown here is derived from an EMBL/GenBank/DDBJ whole genome shotgun (WGS) entry which is preliminary data.</text>
</comment>
<gene>
    <name evidence="1" type="ORF">ECRASSUSDP1_LOCUS14676</name>
</gene>
<name>A0AAD1XIH2_EUPCR</name>
<protein>
    <submittedName>
        <fullName evidence="1">Uncharacterized protein</fullName>
    </submittedName>
</protein>
<proteinExistence type="predicted"/>
<accession>A0AAD1XIH2</accession>
<evidence type="ECO:0000313" key="1">
    <source>
        <dbReference type="EMBL" id="CAI2373334.1"/>
    </source>
</evidence>
<sequence length="147" mass="16986">MVSLSINLSHTPSCILLYFSINDTESLPITSSLSFLYDINKFWSLKFSLSSSATLSSSCLKYIFLRSLDLFRPIPSTLPFNFYFILFLLNSSTTPNPLTQILILSSILPKLLVKPFKSHLTWSFSFFYPFKNLFWSKLSVHNKILFF</sequence>
<dbReference type="Proteomes" id="UP001295684">
    <property type="component" value="Unassembled WGS sequence"/>
</dbReference>
<keyword evidence="2" id="KW-1185">Reference proteome</keyword>
<dbReference type="EMBL" id="CAMPGE010014677">
    <property type="protein sequence ID" value="CAI2373334.1"/>
    <property type="molecule type" value="Genomic_DNA"/>
</dbReference>